<keyword evidence="4 13" id="KW-0808">Transferase</keyword>
<evidence type="ECO:0000256" key="4">
    <source>
        <dbReference type="ARBA" id="ARBA00022679"/>
    </source>
</evidence>
<evidence type="ECO:0000259" key="12">
    <source>
        <dbReference type="Pfam" id="PF14413"/>
    </source>
</evidence>
<reference evidence="14 16" key="2">
    <citation type="journal article" date="2019" name="Nat. Microbiol.">
        <title>Wide diversity of methane and short-chain alkane metabolisms in uncultured archaea.</title>
        <authorList>
            <person name="Borrel G."/>
            <person name="Adam P.S."/>
            <person name="McKay L.J."/>
            <person name="Chen L.X."/>
            <person name="Sierra-Garcia I.N."/>
            <person name="Sieber C.M."/>
            <person name="Letourneur Q."/>
            <person name="Ghozlane A."/>
            <person name="Andersen G.L."/>
            <person name="Li W.J."/>
            <person name="Hallam S.J."/>
            <person name="Muyzer G."/>
            <person name="de Oliveira V.M."/>
            <person name="Inskeep W.P."/>
            <person name="Banfield J.F."/>
            <person name="Gribaldo S."/>
        </authorList>
    </citation>
    <scope>NUCLEOTIDE SEQUENCE [LARGE SCALE GENOMIC DNA]</scope>
    <source>
        <strain evidence="14">NM4</strain>
    </source>
</reference>
<evidence type="ECO:0000256" key="1">
    <source>
        <dbReference type="ARBA" id="ARBA00001946"/>
    </source>
</evidence>
<dbReference type="GO" id="GO:0006400">
    <property type="term" value="P:tRNA modification"/>
    <property type="evidence" value="ECO:0007669"/>
    <property type="project" value="InterPro"/>
</dbReference>
<evidence type="ECO:0000259" key="11">
    <source>
        <dbReference type="Pfam" id="PF04446"/>
    </source>
</evidence>
<dbReference type="EC" id="2.7.7.79" evidence="3"/>
<reference evidence="13 15" key="1">
    <citation type="submission" date="2018-10" db="EMBL/GenBank/DDBJ databases">
        <title>Co-occurring genomic capacity for anaerobic methane metabolism and dissimilatory sulfite reduction discovered in the Korarchaeota.</title>
        <authorList>
            <person name="Mckay L.J."/>
            <person name="Dlakic M."/>
            <person name="Fields M.W."/>
            <person name="Delmont T.O."/>
            <person name="Eren A.M."/>
            <person name="Jay Z.J."/>
            <person name="Klingelsmith K.B."/>
            <person name="Rusch D.B."/>
            <person name="Inskeep W.P."/>
        </authorList>
    </citation>
    <scope>NUCLEOTIDE SEQUENCE [LARGE SCALE GENOMIC DNA]</scope>
    <source>
        <strain evidence="13 15">MDKW</strain>
    </source>
</reference>
<evidence type="ECO:0000313" key="13">
    <source>
        <dbReference type="EMBL" id="RSN73988.1"/>
    </source>
</evidence>
<keyword evidence="15" id="KW-1185">Reference proteome</keyword>
<feature type="domain" description="Thg1 C-terminal" evidence="12">
    <location>
        <begin position="133"/>
        <end position="212"/>
    </location>
</feature>
<evidence type="ECO:0000256" key="3">
    <source>
        <dbReference type="ARBA" id="ARBA00012511"/>
    </source>
</evidence>
<dbReference type="Proteomes" id="UP000316217">
    <property type="component" value="Unassembled WGS sequence"/>
</dbReference>
<dbReference type="Proteomes" id="UP000277582">
    <property type="component" value="Unassembled WGS sequence"/>
</dbReference>
<organism evidence="13 15">
    <name type="scientific">Candidatus Methanodesulfokora washburnensis</name>
    <dbReference type="NCBI Taxonomy" id="2478471"/>
    <lineage>
        <taxon>Archaea</taxon>
        <taxon>Thermoproteota</taxon>
        <taxon>Candidatus Korarchaeia</taxon>
        <taxon>Candidatus Korarchaeia incertae sedis</taxon>
        <taxon>Candidatus Methanodesulfokora</taxon>
    </lineage>
</organism>
<evidence type="ECO:0000256" key="5">
    <source>
        <dbReference type="ARBA" id="ARBA00022694"/>
    </source>
</evidence>
<feature type="domain" description="tRNAHis guanylyltransferase catalytic" evidence="11">
    <location>
        <begin position="14"/>
        <end position="124"/>
    </location>
</feature>
<evidence type="ECO:0000256" key="2">
    <source>
        <dbReference type="ARBA" id="ARBA00010113"/>
    </source>
</evidence>
<dbReference type="GO" id="GO:0000287">
    <property type="term" value="F:magnesium ion binding"/>
    <property type="evidence" value="ECO:0007669"/>
    <property type="project" value="InterPro"/>
</dbReference>
<dbReference type="InterPro" id="IPR024956">
    <property type="entry name" value="tRNAHis_GuaTrfase_cat"/>
</dbReference>
<evidence type="ECO:0000313" key="15">
    <source>
        <dbReference type="Proteomes" id="UP000277582"/>
    </source>
</evidence>
<protein>
    <recommendedName>
        <fullName evidence="3">tRNA(His) guanylyltransferase</fullName>
        <ecNumber evidence="3">2.7.7.79</ecNumber>
    </recommendedName>
</protein>
<dbReference type="InterPro" id="IPR038469">
    <property type="entry name" value="tRNAHis_GuaTrfase_Thg1_sf"/>
</dbReference>
<dbReference type="EMBL" id="RCOS01000104">
    <property type="protein sequence ID" value="RSN73988.1"/>
    <property type="molecule type" value="Genomic_DNA"/>
</dbReference>
<comment type="caution">
    <text evidence="13">The sequence shown here is derived from an EMBL/GenBank/DDBJ whole genome shotgun (WGS) entry which is preliminary data.</text>
</comment>
<dbReference type="InterPro" id="IPR025845">
    <property type="entry name" value="Thg1_C_dom"/>
</dbReference>
<name>A0A3R9X2P6_9CREN</name>
<keyword evidence="9" id="KW-0460">Magnesium</keyword>
<comment type="cofactor">
    <cofactor evidence="1">
        <name>Mg(2+)</name>
        <dbReference type="ChEBI" id="CHEBI:18420"/>
    </cofactor>
</comment>
<keyword evidence="10" id="KW-0342">GTP-binding</keyword>
<dbReference type="Pfam" id="PF14413">
    <property type="entry name" value="Thg1C"/>
    <property type="match status" value="1"/>
</dbReference>
<evidence type="ECO:0000313" key="14">
    <source>
        <dbReference type="EMBL" id="RZN60459.1"/>
    </source>
</evidence>
<evidence type="ECO:0000256" key="7">
    <source>
        <dbReference type="ARBA" id="ARBA00022723"/>
    </source>
</evidence>
<dbReference type="Pfam" id="PF04446">
    <property type="entry name" value="Thg1"/>
    <property type="match status" value="1"/>
</dbReference>
<keyword evidence="7" id="KW-0479">Metal-binding</keyword>
<dbReference type="InterPro" id="IPR007537">
    <property type="entry name" value="tRNAHis_GuaTrfase_Thg1"/>
</dbReference>
<dbReference type="GO" id="GO:0008193">
    <property type="term" value="F:tRNA guanylyltransferase activity"/>
    <property type="evidence" value="ECO:0007669"/>
    <property type="project" value="UniProtKB-EC"/>
</dbReference>
<dbReference type="GO" id="GO:0005525">
    <property type="term" value="F:GTP binding"/>
    <property type="evidence" value="ECO:0007669"/>
    <property type="project" value="UniProtKB-KW"/>
</dbReference>
<dbReference type="PANTHER" id="PTHR12729:SF6">
    <property type="entry name" value="TRNA(HIS) GUANYLYLTRANSFERASE-RELATED"/>
    <property type="match status" value="1"/>
</dbReference>
<evidence type="ECO:0000256" key="6">
    <source>
        <dbReference type="ARBA" id="ARBA00022695"/>
    </source>
</evidence>
<keyword evidence="5" id="KW-0819">tRNA processing</keyword>
<dbReference type="Gene3D" id="3.30.70.3000">
    <property type="match status" value="1"/>
</dbReference>
<comment type="similarity">
    <text evidence="2">Belongs to the tRNA(His) guanylyltransferase family.</text>
</comment>
<keyword evidence="8" id="KW-0547">Nucleotide-binding</keyword>
<evidence type="ECO:0000256" key="10">
    <source>
        <dbReference type="ARBA" id="ARBA00023134"/>
    </source>
</evidence>
<evidence type="ECO:0000256" key="9">
    <source>
        <dbReference type="ARBA" id="ARBA00022842"/>
    </source>
</evidence>
<evidence type="ECO:0000256" key="8">
    <source>
        <dbReference type="ARBA" id="ARBA00022741"/>
    </source>
</evidence>
<dbReference type="EMBL" id="RXII01000089">
    <property type="protein sequence ID" value="RZN60459.1"/>
    <property type="molecule type" value="Genomic_DNA"/>
</dbReference>
<sequence>MSMLIDWKSREIFSSLRVPEDSMVILRLDGWRFSDLALSLGLDKPYDRRFAETMVRATSKLFELGMPINLAYTFSDEISLLLNPPLPWRGRVEKMNSVIPSLVSSFISNELRRNDIAFDSRVVFITGASDAIDYLSWRQEEAWRNHINSYALYALEKEGITGKKADEMLRGMKSHEKHELVFKKLGINLAETPAWQRRGILIRWEEFEKKGFDPIEGKEVIVKRRKIVQDWEPPIFSSEEGRRYLIKALGINEKKF</sequence>
<gene>
    <name evidence="13" type="ORF">D6D85_09030</name>
    <name evidence="14" type="ORF">EF810_05840</name>
</gene>
<dbReference type="AlphaFoldDB" id="A0A3R9X2P6"/>
<dbReference type="PANTHER" id="PTHR12729">
    <property type="entry name" value="TRNA(HIS) GUANYLYLTRANSFERASE-RELATED"/>
    <property type="match status" value="1"/>
</dbReference>
<proteinExistence type="inferred from homology"/>
<keyword evidence="6 13" id="KW-0548">Nucleotidyltransferase</keyword>
<accession>A0A3R9X2P6</accession>
<evidence type="ECO:0000313" key="16">
    <source>
        <dbReference type="Proteomes" id="UP000316217"/>
    </source>
</evidence>